<sequence>MNINSFIIWYTLPTKSETKKIKNNMSMYLCKYIYNHINEANAYYFNYNIYIDIYVFSYFYFLILFVFFIFIRFRIISADFFLAPPLAIYFLKQYIFFLKYYIFFF</sequence>
<keyword evidence="1" id="KW-1133">Transmembrane helix</keyword>
<reference evidence="2 3" key="1">
    <citation type="submission" date="2013-11" db="EMBL/GenBank/DDBJ databases">
        <title>The Genome Sequence of Plasmodium yoelii 17X.</title>
        <authorList>
            <consortium name="The Broad Institute Genomics Platform"/>
            <consortium name="The Broad Institute Genome Sequencing Center for Infectious Disease"/>
            <person name="Neafsey D."/>
            <person name="Adams J."/>
            <person name="Walker B."/>
            <person name="Young S.K."/>
            <person name="Zeng Q."/>
            <person name="Gargeya S."/>
            <person name="Fitzgerald M."/>
            <person name="Haas B."/>
            <person name="Abouelleil A."/>
            <person name="Alvarado L."/>
            <person name="Chapman S.B."/>
            <person name="Gainer-Dewar J."/>
            <person name="Goldberg J."/>
            <person name="Griggs A."/>
            <person name="Gujja S."/>
            <person name="Hansen M."/>
            <person name="Howarth C."/>
            <person name="Imamovic A."/>
            <person name="Ireland A."/>
            <person name="Larimer J."/>
            <person name="McCowan C."/>
            <person name="Murphy C."/>
            <person name="Pearson M."/>
            <person name="Poon T.W."/>
            <person name="Priest M."/>
            <person name="Roberts A."/>
            <person name="Saif S."/>
            <person name="Shea T."/>
            <person name="Sykes S."/>
            <person name="Wortman J."/>
            <person name="Nusbaum C."/>
            <person name="Birren B."/>
        </authorList>
    </citation>
    <scope>NUCLEOTIDE SEQUENCE [LARGE SCALE GENOMIC DNA]</scope>
    <source>
        <strain evidence="2 3">17X</strain>
    </source>
</reference>
<keyword evidence="3" id="KW-1185">Reference proteome</keyword>
<evidence type="ECO:0000256" key="1">
    <source>
        <dbReference type="SAM" id="Phobius"/>
    </source>
</evidence>
<name>V7PC41_PLAYE</name>
<organism evidence="2 3">
    <name type="scientific">Plasmodium yoelii 17X</name>
    <dbReference type="NCBI Taxonomy" id="1323249"/>
    <lineage>
        <taxon>Eukaryota</taxon>
        <taxon>Sar</taxon>
        <taxon>Alveolata</taxon>
        <taxon>Apicomplexa</taxon>
        <taxon>Aconoidasida</taxon>
        <taxon>Haemosporida</taxon>
        <taxon>Plasmodiidae</taxon>
        <taxon>Plasmodium</taxon>
        <taxon>Plasmodium (Vinckeia)</taxon>
    </lineage>
</organism>
<keyword evidence="1" id="KW-0812">Transmembrane</keyword>
<feature type="transmembrane region" description="Helical" evidence="1">
    <location>
        <begin position="53"/>
        <end position="73"/>
    </location>
</feature>
<feature type="transmembrane region" description="Helical" evidence="1">
    <location>
        <begin position="80"/>
        <end position="102"/>
    </location>
</feature>
<dbReference type="EMBL" id="KI635808">
    <property type="protein sequence ID" value="ETB57106.1"/>
    <property type="molecule type" value="Genomic_DNA"/>
</dbReference>
<gene>
    <name evidence="2" type="ORF">YYC_04942</name>
</gene>
<dbReference type="Proteomes" id="UP000018538">
    <property type="component" value="Unassembled WGS sequence"/>
</dbReference>
<dbReference type="AlphaFoldDB" id="V7PC41"/>
<evidence type="ECO:0000313" key="3">
    <source>
        <dbReference type="Proteomes" id="UP000018538"/>
    </source>
</evidence>
<proteinExistence type="predicted"/>
<protein>
    <submittedName>
        <fullName evidence="2">Uncharacterized protein</fullName>
    </submittedName>
</protein>
<evidence type="ECO:0000313" key="2">
    <source>
        <dbReference type="EMBL" id="ETB57106.1"/>
    </source>
</evidence>
<keyword evidence="1" id="KW-0472">Membrane</keyword>
<accession>V7PC41</accession>